<dbReference type="Gene3D" id="1.25.40.20">
    <property type="entry name" value="Ankyrin repeat-containing domain"/>
    <property type="match status" value="3"/>
</dbReference>
<dbReference type="GO" id="GO:0005634">
    <property type="term" value="C:nucleus"/>
    <property type="evidence" value="ECO:0007669"/>
    <property type="project" value="TreeGrafter"/>
</dbReference>
<evidence type="ECO:0000256" key="1">
    <source>
        <dbReference type="ARBA" id="ARBA00022737"/>
    </source>
</evidence>
<accession>A0A0G2EYC8</accession>
<evidence type="ECO:0000256" key="3">
    <source>
        <dbReference type="PROSITE-ProRule" id="PRU00023"/>
    </source>
</evidence>
<dbReference type="InterPro" id="IPR002110">
    <property type="entry name" value="Ankyrin_rpt"/>
</dbReference>
<dbReference type="GO" id="GO:0045944">
    <property type="term" value="P:positive regulation of transcription by RNA polymerase II"/>
    <property type="evidence" value="ECO:0007669"/>
    <property type="project" value="TreeGrafter"/>
</dbReference>
<feature type="repeat" description="ANK" evidence="3">
    <location>
        <begin position="37"/>
        <end position="69"/>
    </location>
</feature>
<dbReference type="SUPFAM" id="SSF48403">
    <property type="entry name" value="Ankyrin repeat"/>
    <property type="match status" value="2"/>
</dbReference>
<dbReference type="AlphaFoldDB" id="A0A0G2EYC8"/>
<dbReference type="Pfam" id="PF12796">
    <property type="entry name" value="Ank_2"/>
    <property type="match status" value="2"/>
</dbReference>
<dbReference type="EMBL" id="LCWF01000030">
    <property type="protein sequence ID" value="KKY27076.1"/>
    <property type="molecule type" value="Genomic_DNA"/>
</dbReference>
<dbReference type="Pfam" id="PF00023">
    <property type="entry name" value="Ank"/>
    <property type="match status" value="2"/>
</dbReference>
<keyword evidence="2 3" id="KW-0040">ANK repeat</keyword>
<dbReference type="PROSITE" id="PS50088">
    <property type="entry name" value="ANK_REPEAT"/>
    <property type="match status" value="3"/>
</dbReference>
<name>A0A0G2EYC8_PHACM</name>
<protein>
    <submittedName>
        <fullName evidence="4">Putative ankyrin repeat protein</fullName>
    </submittedName>
</protein>
<comment type="caution">
    <text evidence="4">The sequence shown here is derived from an EMBL/GenBank/DDBJ whole genome shotgun (WGS) entry which is preliminary data.</text>
</comment>
<dbReference type="GO" id="GO:0000976">
    <property type="term" value="F:transcription cis-regulatory region binding"/>
    <property type="evidence" value="ECO:0007669"/>
    <property type="project" value="TreeGrafter"/>
</dbReference>
<sequence length="509" mass="56437">MVPEGSNSMRYAKQGNLEKLKLSMKLGESTLWDTAPDGWSLLHTAVYARQLPMVKYLCEEGADTNASDLGSRRPVDLAILKSFAAQATKVEKEIVRVLSKEEDFLIDFEFTPIHIAVLDLYDPTDSERPGLEELIDFVDDANNAKEGEDWSQWRIRYKKRSPLFLAVIEQFRVSAIETPNTQKVIHNLLDQKDRKFHWTPLHWASSMGRADKMKILIDAGADPFITSNLDANIVHAAVESNSVESLAYSLKIANDHPTCLKIDHPNVWGESPLIMAAQGCLVECVRLLLEAGADKDVRQENGQVALHYAGLAKRGSERWKTVALLCSSVGGSDGKSDHINAQDEDGRPPIFDFLDDKTCIELLISHGARLDLHDKGGKNILHQACIQGGREQLEFLLQVSNTFARDLTEKDLDGNTPLMEALRHDSVSCARTLLELPDVGEVVGQGGWSAVHHAARIGDPELLQMVLEHPSFERGAKTGDGKSVQVVAMESGNWCGKVKELLRRHNSIA</sequence>
<reference evidence="4 5" key="1">
    <citation type="submission" date="2015-05" db="EMBL/GenBank/DDBJ databases">
        <title>Distinctive expansion of gene families associated with plant cell wall degradation and secondary metabolism in the genomes of grapevine trunk pathogens.</title>
        <authorList>
            <person name="Lawrence D.P."/>
            <person name="Travadon R."/>
            <person name="Rolshausen P.E."/>
            <person name="Baumgartner K."/>
        </authorList>
    </citation>
    <scope>NUCLEOTIDE SEQUENCE [LARGE SCALE GENOMIC DNA]</scope>
    <source>
        <strain evidence="4">UCRPC4</strain>
    </source>
</reference>
<feature type="repeat" description="ANK" evidence="3">
    <location>
        <begin position="196"/>
        <end position="228"/>
    </location>
</feature>
<dbReference type="PROSITE" id="PS50297">
    <property type="entry name" value="ANK_REP_REGION"/>
    <property type="match status" value="3"/>
</dbReference>
<reference evidence="4 5" key="2">
    <citation type="submission" date="2015-05" db="EMBL/GenBank/DDBJ databases">
        <authorList>
            <person name="Morales-Cruz A."/>
            <person name="Amrine K.C."/>
            <person name="Cantu D."/>
        </authorList>
    </citation>
    <scope>NUCLEOTIDE SEQUENCE [LARGE SCALE GENOMIC DNA]</scope>
    <source>
        <strain evidence="4">UCRPC4</strain>
    </source>
</reference>
<proteinExistence type="predicted"/>
<dbReference type="SMART" id="SM00248">
    <property type="entry name" value="ANK"/>
    <property type="match status" value="8"/>
</dbReference>
<dbReference type="PANTHER" id="PTHR24193">
    <property type="entry name" value="ANKYRIN REPEAT PROTEIN"/>
    <property type="match status" value="1"/>
</dbReference>
<dbReference type="OrthoDB" id="341259at2759"/>
<evidence type="ECO:0000313" key="5">
    <source>
        <dbReference type="Proteomes" id="UP000053317"/>
    </source>
</evidence>
<dbReference type="InterPro" id="IPR036770">
    <property type="entry name" value="Ankyrin_rpt-contain_sf"/>
</dbReference>
<evidence type="ECO:0000313" key="4">
    <source>
        <dbReference type="EMBL" id="KKY27076.1"/>
    </source>
</evidence>
<feature type="repeat" description="ANK" evidence="3">
    <location>
        <begin position="268"/>
        <end position="300"/>
    </location>
</feature>
<dbReference type="PANTHER" id="PTHR24193:SF121">
    <property type="entry name" value="ADA2A-CONTAINING COMPLEX COMPONENT 3, ISOFORM D"/>
    <property type="match status" value="1"/>
</dbReference>
<dbReference type="Proteomes" id="UP000053317">
    <property type="component" value="Unassembled WGS sequence"/>
</dbReference>
<keyword evidence="1" id="KW-0677">Repeat</keyword>
<keyword evidence="5" id="KW-1185">Reference proteome</keyword>
<gene>
    <name evidence="4" type="ORF">UCRPC4_g01301</name>
</gene>
<dbReference type="InterPro" id="IPR050663">
    <property type="entry name" value="Ankyrin-SOCS_Box"/>
</dbReference>
<organism evidence="4 5">
    <name type="scientific">Phaeomoniella chlamydospora</name>
    <name type="common">Phaeoacremonium chlamydosporum</name>
    <dbReference type="NCBI Taxonomy" id="158046"/>
    <lineage>
        <taxon>Eukaryota</taxon>
        <taxon>Fungi</taxon>
        <taxon>Dikarya</taxon>
        <taxon>Ascomycota</taxon>
        <taxon>Pezizomycotina</taxon>
        <taxon>Eurotiomycetes</taxon>
        <taxon>Chaetothyriomycetidae</taxon>
        <taxon>Phaeomoniellales</taxon>
        <taxon>Phaeomoniellaceae</taxon>
        <taxon>Phaeomoniella</taxon>
    </lineage>
</organism>
<evidence type="ECO:0000256" key="2">
    <source>
        <dbReference type="ARBA" id="ARBA00023043"/>
    </source>
</evidence>